<comment type="similarity">
    <text evidence="1">Belongs to the UPF0065 (bug) family.</text>
</comment>
<keyword evidence="4" id="KW-1185">Reference proteome</keyword>
<dbReference type="PANTHER" id="PTHR42928:SF3">
    <property type="entry name" value="UPF0065 PROTEIN YFLP"/>
    <property type="match status" value="1"/>
</dbReference>
<gene>
    <name evidence="3" type="ordered locus">ABC1013</name>
</gene>
<dbReference type="PIRSF" id="PIRSF017082">
    <property type="entry name" value="YflP"/>
    <property type="match status" value="1"/>
</dbReference>
<dbReference type="PANTHER" id="PTHR42928">
    <property type="entry name" value="TRICARBOXYLATE-BINDING PROTEIN"/>
    <property type="match status" value="1"/>
</dbReference>
<sequence length="336" mass="36519">MFIKKSIWTMSMGVALLISGCSMPVQSGSVNAEGEWEPDRSIEFIAPAAAGGGWDTTARMLAKTIDEEKIADHSFGVVNKPGGGGAVAWAYIHKRNDPHNIFIASPPLHFVALAGQSPYGYEDFTPIANLIADYGAFAVRADAKWDTLEELFADMREDPSQVTTIGVSSPGSMDHMQFVLFADAAGVDITKIRYVSDQEGGAMTSVLNGSVDVVSTGVSEAAEQARAGKMKILGITAPERLEGEFLSTLPTGKEQGIDAEFVVWRGIFGPPDMTNEQLAYYESIFKQASESESFAEVREAYGWDEMYMDSESFAAFLEEQAEDLEAVLDELGFRRD</sequence>
<dbReference type="InterPro" id="IPR005064">
    <property type="entry name" value="BUG"/>
</dbReference>
<evidence type="ECO:0008006" key="5">
    <source>
        <dbReference type="Google" id="ProtNLM"/>
    </source>
</evidence>
<organism evidence="3 4">
    <name type="scientific">Shouchella clausii (strain KSM-K16)</name>
    <name type="common">Alkalihalobacillus clausii</name>
    <dbReference type="NCBI Taxonomy" id="66692"/>
    <lineage>
        <taxon>Bacteria</taxon>
        <taxon>Bacillati</taxon>
        <taxon>Bacillota</taxon>
        <taxon>Bacilli</taxon>
        <taxon>Bacillales</taxon>
        <taxon>Bacillaceae</taxon>
        <taxon>Shouchella</taxon>
    </lineage>
</organism>
<dbReference type="Gene3D" id="3.40.190.150">
    <property type="entry name" value="Bordetella uptake gene, domain 1"/>
    <property type="match status" value="1"/>
</dbReference>
<dbReference type="STRING" id="66692.ABC1013"/>
<dbReference type="SUPFAM" id="SSF53850">
    <property type="entry name" value="Periplasmic binding protein-like II"/>
    <property type="match status" value="1"/>
</dbReference>
<evidence type="ECO:0000256" key="2">
    <source>
        <dbReference type="SAM" id="SignalP"/>
    </source>
</evidence>
<evidence type="ECO:0000313" key="4">
    <source>
        <dbReference type="Proteomes" id="UP000001168"/>
    </source>
</evidence>
<dbReference type="EMBL" id="AP006627">
    <property type="protein sequence ID" value="BAD63552.1"/>
    <property type="molecule type" value="Genomic_DNA"/>
</dbReference>
<dbReference type="Pfam" id="PF03401">
    <property type="entry name" value="TctC"/>
    <property type="match status" value="1"/>
</dbReference>
<accession>Q5WJA3</accession>
<dbReference type="Gene3D" id="3.40.190.10">
    <property type="entry name" value="Periplasmic binding protein-like II"/>
    <property type="match status" value="1"/>
</dbReference>
<dbReference type="eggNOG" id="COG3181">
    <property type="taxonomic scope" value="Bacteria"/>
</dbReference>
<keyword evidence="2" id="KW-0732">Signal</keyword>
<dbReference type="AlphaFoldDB" id="Q5WJA3"/>
<reference evidence="3 4" key="3">
    <citation type="journal article" date="1997" name="Protein Eng.">
        <title>High-resolution crystal structure of M-protease: phylogeny aided analysis of the high-alkaline adaptation mechanism.</title>
        <authorList>
            <person name="Shirai T."/>
            <person name="Suzuki A."/>
            <person name="Yamane T."/>
            <person name="Ashida T."/>
            <person name="Kobayashi T."/>
            <person name="Ito S."/>
        </authorList>
    </citation>
    <scope>NUCLEOTIDE SEQUENCE [LARGE SCALE GENOMIC DNA]</scope>
    <source>
        <strain evidence="3 4">KSM-K16</strain>
    </source>
</reference>
<reference evidence="3 4" key="2">
    <citation type="journal article" date="1995" name="Appl. Microbiol. Biotechnol.">
        <title>Purification and properties of an alkaline protease from alkalophilic Bacillus sp. KSM-K16.</title>
        <authorList>
            <person name="Kobayashi T."/>
            <person name="Hakamada Y."/>
            <person name="Adachi S."/>
            <person name="Hitomi J."/>
            <person name="Yoshimatsu T."/>
            <person name="Koike K."/>
            <person name="Kawai S."/>
            <person name="Ito S."/>
        </authorList>
    </citation>
    <scope>NUCLEOTIDE SEQUENCE [LARGE SCALE GENOMIC DNA]</scope>
    <source>
        <strain evidence="3 4">KSM-K16</strain>
    </source>
</reference>
<dbReference type="KEGG" id="bcl:ABC1013"/>
<dbReference type="PROSITE" id="PS51257">
    <property type="entry name" value="PROKAR_LIPOPROTEIN"/>
    <property type="match status" value="1"/>
</dbReference>
<reference evidence="3 4" key="5">
    <citation type="journal article" date="2007" name="Extremophiles">
        <title>Intragenomic diversity of the V1 regions of 16S rRNA genes in high-alkaline protease-producing Bacillus clausii spp.</title>
        <authorList>
            <person name="Kageyama Y."/>
            <person name="Takaki Y."/>
            <person name="Shimamura S."/>
            <person name="Nishi S."/>
            <person name="Nogi Y."/>
            <person name="Uchimura K."/>
            <person name="Kobayashi T."/>
            <person name="Hitomi J."/>
            <person name="Ozaki K."/>
            <person name="Kawai S."/>
            <person name="Ito S."/>
            <person name="Horikoshi K."/>
        </authorList>
    </citation>
    <scope>NUCLEOTIDE SEQUENCE [LARGE SCALE GENOMIC DNA]</scope>
    <source>
        <strain evidence="3 4">KSM-K16</strain>
    </source>
</reference>
<dbReference type="Proteomes" id="UP000001168">
    <property type="component" value="Chromosome"/>
</dbReference>
<evidence type="ECO:0000256" key="1">
    <source>
        <dbReference type="ARBA" id="ARBA00006987"/>
    </source>
</evidence>
<name>Q5WJA3_SHOC1</name>
<reference evidence="4" key="4">
    <citation type="submission" date="2003-10" db="EMBL/GenBank/DDBJ databases">
        <title>The complete genome sequence of the alkaliphilic Bacillus clausii KSM-K16.</title>
        <authorList>
            <person name="Takaki Y."/>
            <person name="Kageyama Y."/>
            <person name="Shimamura S."/>
            <person name="Suzuki H."/>
            <person name="Nishi S."/>
            <person name="Hatada Y."/>
            <person name="Kawai S."/>
            <person name="Ito S."/>
            <person name="Horikoshi K."/>
        </authorList>
    </citation>
    <scope>NUCLEOTIDE SEQUENCE [LARGE SCALE GENOMIC DNA]</scope>
    <source>
        <strain evidence="4">KSM-K16</strain>
    </source>
</reference>
<protein>
    <recommendedName>
        <fullName evidence="5">Tricarboxylic transport TctC</fullName>
    </recommendedName>
</protein>
<feature type="chain" id="PRO_5039002783" description="Tricarboxylic transport TctC" evidence="2">
    <location>
        <begin position="28"/>
        <end position="336"/>
    </location>
</feature>
<reference evidence="3 4" key="1">
    <citation type="journal article" date="1994" name="J. Ferment. Bioeng.">
        <title>Molecular cloning and nucleotide sequence of the gene for an alkaline protease from the alkalophilic Bacillus sp. KSM-K16.</title>
        <authorList>
            <person name="Hakamada Y."/>
            <person name="Kobayashi T."/>
            <person name="Hitomi J."/>
            <person name="Kawai S."/>
            <person name="Ito S."/>
        </authorList>
    </citation>
    <scope>NUCLEOTIDE SEQUENCE [LARGE SCALE GENOMIC DNA]</scope>
    <source>
        <strain evidence="3 4">KSM-K16</strain>
    </source>
</reference>
<proteinExistence type="inferred from homology"/>
<feature type="signal peptide" evidence="2">
    <location>
        <begin position="1"/>
        <end position="27"/>
    </location>
</feature>
<dbReference type="InterPro" id="IPR042100">
    <property type="entry name" value="Bug_dom1"/>
</dbReference>
<evidence type="ECO:0000313" key="3">
    <source>
        <dbReference type="EMBL" id="BAD63552.1"/>
    </source>
</evidence>
<dbReference type="HOGENOM" id="CLU_045683_1_0_9"/>
<dbReference type="CDD" id="cd07012">
    <property type="entry name" value="PBP2_Bug_TTT"/>
    <property type="match status" value="1"/>
</dbReference>